<evidence type="ECO:0000256" key="7">
    <source>
        <dbReference type="ARBA" id="ARBA00023242"/>
    </source>
</evidence>
<dbReference type="PANTHER" id="PTHR22930">
    <property type="match status" value="1"/>
</dbReference>
<evidence type="ECO:0000256" key="5">
    <source>
        <dbReference type="ARBA" id="ARBA00022723"/>
    </source>
</evidence>
<dbReference type="InterPro" id="IPR045249">
    <property type="entry name" value="HARBI1-like"/>
</dbReference>
<dbReference type="PANTHER" id="PTHR22930:SF269">
    <property type="entry name" value="NUCLEASE HARBI1-LIKE PROTEIN"/>
    <property type="match status" value="1"/>
</dbReference>
<evidence type="ECO:0000313" key="10">
    <source>
        <dbReference type="Proteomes" id="UP000663880"/>
    </source>
</evidence>
<evidence type="ECO:0000256" key="2">
    <source>
        <dbReference type="ARBA" id="ARBA00004123"/>
    </source>
</evidence>
<keyword evidence="6" id="KW-0378">Hydrolase</keyword>
<accession>A0A821RF45</accession>
<dbReference type="OrthoDB" id="2668416at2759"/>
<dbReference type="GO" id="GO:0004518">
    <property type="term" value="F:nuclease activity"/>
    <property type="evidence" value="ECO:0007669"/>
    <property type="project" value="UniProtKB-KW"/>
</dbReference>
<evidence type="ECO:0000256" key="6">
    <source>
        <dbReference type="ARBA" id="ARBA00022801"/>
    </source>
</evidence>
<comment type="cofactor">
    <cofactor evidence="1">
        <name>a divalent metal cation</name>
        <dbReference type="ChEBI" id="CHEBI:60240"/>
    </cofactor>
</comment>
<evidence type="ECO:0000256" key="1">
    <source>
        <dbReference type="ARBA" id="ARBA00001968"/>
    </source>
</evidence>
<feature type="domain" description="DDE Tnp4" evidence="8">
    <location>
        <begin position="157"/>
        <end position="321"/>
    </location>
</feature>
<evidence type="ECO:0000256" key="4">
    <source>
        <dbReference type="ARBA" id="ARBA00022722"/>
    </source>
</evidence>
<keyword evidence="4" id="KW-0540">Nuclease</keyword>
<name>A0A821RF45_9NEOP</name>
<dbReference type="GO" id="GO:0046872">
    <property type="term" value="F:metal ion binding"/>
    <property type="evidence" value="ECO:0007669"/>
    <property type="project" value="UniProtKB-KW"/>
</dbReference>
<keyword evidence="7" id="KW-0539">Nucleus</keyword>
<proteinExistence type="inferred from homology"/>
<gene>
    <name evidence="9" type="ORF">PMACD_LOCUS5811</name>
</gene>
<dbReference type="EMBL" id="CAJOBZ010000012">
    <property type="protein sequence ID" value="CAF4837534.1"/>
    <property type="molecule type" value="Genomic_DNA"/>
</dbReference>
<protein>
    <recommendedName>
        <fullName evidence="8">DDE Tnp4 domain-containing protein</fullName>
    </recommendedName>
</protein>
<evidence type="ECO:0000256" key="3">
    <source>
        <dbReference type="ARBA" id="ARBA00006958"/>
    </source>
</evidence>
<comment type="subcellular location">
    <subcellularLocation>
        <location evidence="2">Nucleus</location>
    </subcellularLocation>
</comment>
<keyword evidence="10" id="KW-1185">Reference proteome</keyword>
<sequence length="391" mass="45385">MQILLLRKEKKRRWWTHPMLLRRESHGHFHVNYEEYRKHPDWFEDEYLMPIPVFDELLSMLSRNLSKQDTHMRKCIGPCERLAVTLQYLATGTSYKRLQNTYKISKKTLAKVIKETCGIIWKVLAPTEMAVPNKESWKIISEGFKDNANFPHCLGALDGKHIRIQCPPNSGSLYFNYKKYNSIVLLALVDSNYCFTVIDVGSYGRENDSTIFQSSILGQKLNEETLDLPEEEHIVSDGPKMPYVIVADEAFGIHRNLMRPYPGRCLPIDKKIFNYRLSRARRYVECVFGQLAAKFRIFHNTINLQPDTAILVIKAACVLHNFMKRRALNAIDENKNNGHNATDSDNEDISNLQNMTPILQRTRNSGLHIRNLFTDYFNTVGAVPWQNNYIV</sequence>
<reference evidence="9" key="1">
    <citation type="submission" date="2021-02" db="EMBL/GenBank/DDBJ databases">
        <authorList>
            <person name="Steward A R."/>
        </authorList>
    </citation>
    <scope>NUCLEOTIDE SEQUENCE</scope>
</reference>
<comment type="similarity">
    <text evidence="3">Belongs to the HARBI1 family.</text>
</comment>
<evidence type="ECO:0000259" key="8">
    <source>
        <dbReference type="Pfam" id="PF13359"/>
    </source>
</evidence>
<evidence type="ECO:0000313" key="9">
    <source>
        <dbReference type="EMBL" id="CAF4837534.1"/>
    </source>
</evidence>
<dbReference type="GO" id="GO:0016787">
    <property type="term" value="F:hydrolase activity"/>
    <property type="evidence" value="ECO:0007669"/>
    <property type="project" value="UniProtKB-KW"/>
</dbReference>
<dbReference type="GO" id="GO:0005634">
    <property type="term" value="C:nucleus"/>
    <property type="evidence" value="ECO:0007669"/>
    <property type="project" value="UniProtKB-SubCell"/>
</dbReference>
<organism evidence="9 10">
    <name type="scientific">Pieris macdunnoughi</name>
    <dbReference type="NCBI Taxonomy" id="345717"/>
    <lineage>
        <taxon>Eukaryota</taxon>
        <taxon>Metazoa</taxon>
        <taxon>Ecdysozoa</taxon>
        <taxon>Arthropoda</taxon>
        <taxon>Hexapoda</taxon>
        <taxon>Insecta</taxon>
        <taxon>Pterygota</taxon>
        <taxon>Neoptera</taxon>
        <taxon>Endopterygota</taxon>
        <taxon>Lepidoptera</taxon>
        <taxon>Glossata</taxon>
        <taxon>Ditrysia</taxon>
        <taxon>Papilionoidea</taxon>
        <taxon>Pieridae</taxon>
        <taxon>Pierinae</taxon>
        <taxon>Pieris</taxon>
    </lineage>
</organism>
<comment type="caution">
    <text evidence="9">The sequence shown here is derived from an EMBL/GenBank/DDBJ whole genome shotgun (WGS) entry which is preliminary data.</text>
</comment>
<dbReference type="Proteomes" id="UP000663880">
    <property type="component" value="Unassembled WGS sequence"/>
</dbReference>
<dbReference type="InterPro" id="IPR027806">
    <property type="entry name" value="HARBI1_dom"/>
</dbReference>
<dbReference type="Pfam" id="PF13359">
    <property type="entry name" value="DDE_Tnp_4"/>
    <property type="match status" value="1"/>
</dbReference>
<dbReference type="AlphaFoldDB" id="A0A821RF45"/>
<keyword evidence="5" id="KW-0479">Metal-binding</keyword>